<gene>
    <name evidence="1" type="ORF">MSG28_010353</name>
</gene>
<comment type="caution">
    <text evidence="1">The sequence shown here is derived from an EMBL/GenBank/DDBJ whole genome shotgun (WGS) entry which is preliminary data.</text>
</comment>
<feature type="non-terminal residue" evidence="1">
    <location>
        <position position="156"/>
    </location>
</feature>
<keyword evidence="2" id="KW-1185">Reference proteome</keyword>
<dbReference type="Proteomes" id="UP001064048">
    <property type="component" value="Chromosome 17"/>
</dbReference>
<evidence type="ECO:0000313" key="2">
    <source>
        <dbReference type="Proteomes" id="UP001064048"/>
    </source>
</evidence>
<sequence>MPKLNCLDKYSNKSSKIVYVTTIESPIGELVAAADEEYLYTVIFEDSKAFDKTFKILSEELSCSFKEQKNDVLKQFEEELKSYLSGNLKKFTVPIKTYGSDFQKEVWNKLLEIPYGSKQSYGDLAKSMGRPASHSRAVGAACGANAHLVVIPCHRL</sequence>
<organism evidence="1 2">
    <name type="scientific">Choristoneura fumiferana</name>
    <name type="common">Spruce budworm moth</name>
    <name type="synonym">Archips fumiferana</name>
    <dbReference type="NCBI Taxonomy" id="7141"/>
    <lineage>
        <taxon>Eukaryota</taxon>
        <taxon>Metazoa</taxon>
        <taxon>Ecdysozoa</taxon>
        <taxon>Arthropoda</taxon>
        <taxon>Hexapoda</taxon>
        <taxon>Insecta</taxon>
        <taxon>Pterygota</taxon>
        <taxon>Neoptera</taxon>
        <taxon>Endopterygota</taxon>
        <taxon>Lepidoptera</taxon>
        <taxon>Glossata</taxon>
        <taxon>Ditrysia</taxon>
        <taxon>Tortricoidea</taxon>
        <taxon>Tortricidae</taxon>
        <taxon>Tortricinae</taxon>
        <taxon>Choristoneura</taxon>
    </lineage>
</organism>
<protein>
    <submittedName>
        <fullName evidence="1">Uncharacterized protein</fullName>
    </submittedName>
</protein>
<proteinExistence type="predicted"/>
<dbReference type="EMBL" id="CM046117">
    <property type="protein sequence ID" value="KAI8436927.1"/>
    <property type="molecule type" value="Genomic_DNA"/>
</dbReference>
<reference evidence="1 2" key="1">
    <citation type="journal article" date="2022" name="Genome Biol. Evol.">
        <title>The Spruce Budworm Genome: Reconstructing the Evolutionary History of Antifreeze Proteins.</title>
        <authorList>
            <person name="Beliveau C."/>
            <person name="Gagne P."/>
            <person name="Picq S."/>
            <person name="Vernygora O."/>
            <person name="Keeling C.I."/>
            <person name="Pinkney K."/>
            <person name="Doucet D."/>
            <person name="Wen F."/>
            <person name="Johnston J.S."/>
            <person name="Maaroufi H."/>
            <person name="Boyle B."/>
            <person name="Laroche J."/>
            <person name="Dewar K."/>
            <person name="Juretic N."/>
            <person name="Blackburn G."/>
            <person name="Nisole A."/>
            <person name="Brunet B."/>
            <person name="Brandao M."/>
            <person name="Lumley L."/>
            <person name="Duan J."/>
            <person name="Quan G."/>
            <person name="Lucarotti C.J."/>
            <person name="Roe A.D."/>
            <person name="Sperling F.A.H."/>
            <person name="Levesque R.C."/>
            <person name="Cusson M."/>
        </authorList>
    </citation>
    <scope>NUCLEOTIDE SEQUENCE [LARGE SCALE GENOMIC DNA]</scope>
    <source>
        <strain evidence="1">Glfc:IPQL:Cfum</strain>
    </source>
</reference>
<name>A0ACC0KK64_CHOFU</name>
<accession>A0ACC0KK64</accession>
<evidence type="ECO:0000313" key="1">
    <source>
        <dbReference type="EMBL" id="KAI8436927.1"/>
    </source>
</evidence>